<dbReference type="InterPro" id="IPR047653">
    <property type="entry name" value="Tn3-like_transpos"/>
</dbReference>
<keyword evidence="7" id="KW-1185">Reference proteome</keyword>
<comment type="similarity">
    <text evidence="1">Belongs to the transposase 7 family.</text>
</comment>
<dbReference type="OrthoDB" id="5292689at2"/>
<proteinExistence type="inferred from homology"/>
<comment type="caution">
    <text evidence="6">The sequence shown here is derived from an EMBL/GenBank/DDBJ whole genome shotgun (WGS) entry which is preliminary data.</text>
</comment>
<evidence type="ECO:0000256" key="3">
    <source>
        <dbReference type="ARBA" id="ARBA00023125"/>
    </source>
</evidence>
<dbReference type="GO" id="GO:0003677">
    <property type="term" value="F:DNA binding"/>
    <property type="evidence" value="ECO:0007669"/>
    <property type="project" value="UniProtKB-KW"/>
</dbReference>
<sequence length="562" mass="64352">MNLQRGSRNRRLMPLHFKNTDGDIGHAPPLGFLTENEVEAVTNKENTLRVSLYKALFFFHLTDAIKSGRLIFDSTYRYKGIFDYLIDDDIWSEQRDHLLVTAGLEDFNNVTLVLDKLKKQLNEKYHSTNQRALQGENRFLSFDKTTEKAKVITPKIDNDDFAFIGDTLMQAGYVPIQTILSDINSVCHFNSCFTHFMNKHNKMKPSLEMLMAGIMGIGCNIGVTRIVNISVGLNENTLDNTVNWFFSLHNIQSASDRIIEYIDKLSLANAYKFDPEATHTASDGQKYYVAVDSLNAAYSFKYFGKDKGSTVYTFLDEKQSLFYSTVISASEREAAYVIDGLMHNDVVKSQIHSSDSHGYTESIFATTHFIGTAFAPRIKNVGNQTLYGFESPKSYKEKGYKILPSRRINTKLIKENWEDILRFMVTIKLKKSSASQLFSRLSSYAKDIPLYQALKEFGRIMKSHFILTYFDDIELRQRIEKQLNRVELSNKFAKAIFFANNQELPEGLKTEQDIIAGCKMLIQNAIVLWNYLYLSEFLANMDNDKDRDQAIQSILNGSVRLC</sequence>
<keyword evidence="3" id="KW-0238">DNA-binding</keyword>
<evidence type="ECO:0000256" key="1">
    <source>
        <dbReference type="ARBA" id="ARBA00009402"/>
    </source>
</evidence>
<evidence type="ECO:0000313" key="6">
    <source>
        <dbReference type="EMBL" id="PSU42005.1"/>
    </source>
</evidence>
<dbReference type="AlphaFoldDB" id="A0A2T3J5X0"/>
<evidence type="ECO:0000313" key="7">
    <source>
        <dbReference type="Proteomes" id="UP000240987"/>
    </source>
</evidence>
<dbReference type="GO" id="GO:0006313">
    <property type="term" value="P:DNA transposition"/>
    <property type="evidence" value="ECO:0007669"/>
    <property type="project" value="InterPro"/>
</dbReference>
<keyword evidence="4" id="KW-0233">DNA recombination</keyword>
<dbReference type="GO" id="GO:0004803">
    <property type="term" value="F:transposase activity"/>
    <property type="evidence" value="ECO:0007669"/>
    <property type="project" value="InterPro"/>
</dbReference>
<keyword evidence="2" id="KW-0815">Transposition</keyword>
<organism evidence="6 7">
    <name type="scientific">Photobacterium frigidiphilum</name>
    <dbReference type="NCBI Taxonomy" id="264736"/>
    <lineage>
        <taxon>Bacteria</taxon>
        <taxon>Pseudomonadati</taxon>
        <taxon>Pseudomonadota</taxon>
        <taxon>Gammaproteobacteria</taxon>
        <taxon>Vibrionales</taxon>
        <taxon>Vibrionaceae</taxon>
        <taxon>Photobacterium</taxon>
    </lineage>
</organism>
<gene>
    <name evidence="6" type="ORF">C9J12_29305</name>
</gene>
<dbReference type="Proteomes" id="UP000240987">
    <property type="component" value="Unassembled WGS sequence"/>
</dbReference>
<evidence type="ECO:0000256" key="2">
    <source>
        <dbReference type="ARBA" id="ARBA00022578"/>
    </source>
</evidence>
<dbReference type="Pfam" id="PF01526">
    <property type="entry name" value="DDE_Tnp_Tn3"/>
    <property type="match status" value="1"/>
</dbReference>
<dbReference type="NCBIfam" id="NF033527">
    <property type="entry name" value="transpos_Tn3"/>
    <property type="match status" value="1"/>
</dbReference>
<evidence type="ECO:0000256" key="4">
    <source>
        <dbReference type="ARBA" id="ARBA00023172"/>
    </source>
</evidence>
<evidence type="ECO:0000259" key="5">
    <source>
        <dbReference type="Pfam" id="PF01526"/>
    </source>
</evidence>
<feature type="domain" description="Tn3 transposase DDE" evidence="5">
    <location>
        <begin position="179"/>
        <end position="546"/>
    </location>
</feature>
<reference evidence="6 7" key="1">
    <citation type="submission" date="2018-01" db="EMBL/GenBank/DDBJ databases">
        <title>Whole genome sequencing of Histamine producing bacteria.</title>
        <authorList>
            <person name="Butler K."/>
        </authorList>
    </citation>
    <scope>NUCLEOTIDE SEQUENCE [LARGE SCALE GENOMIC DNA]</scope>
    <source>
        <strain evidence="6 7">JCM 12947</strain>
    </source>
</reference>
<name>A0A2T3J5X0_9GAMM</name>
<protein>
    <recommendedName>
        <fullName evidence="5">Tn3 transposase DDE domain-containing protein</fullName>
    </recommendedName>
</protein>
<accession>A0A2T3J5X0</accession>
<dbReference type="InterPro" id="IPR002513">
    <property type="entry name" value="Tn3_Tnp_DDE_dom"/>
</dbReference>
<dbReference type="EMBL" id="PYMJ01000074">
    <property type="protein sequence ID" value="PSU42005.1"/>
    <property type="molecule type" value="Genomic_DNA"/>
</dbReference>